<evidence type="ECO:0000256" key="4">
    <source>
        <dbReference type="SAM" id="Coils"/>
    </source>
</evidence>
<dbReference type="InterPro" id="IPR051070">
    <property type="entry name" value="NF-kappa-B_inhibitor"/>
</dbReference>
<dbReference type="PANTHER" id="PTHR46680:SF3">
    <property type="entry name" value="NF-KAPPA-B INHIBITOR CACTUS"/>
    <property type="match status" value="1"/>
</dbReference>
<name>A0ABM1NA40_NICVS</name>
<dbReference type="SMART" id="SM00248">
    <property type="entry name" value="ANK"/>
    <property type="match status" value="5"/>
</dbReference>
<sequence>MASKKLFGFVKVKSGKFIPIERSIKIMTETAPVAESDKKIEVKKFIKIPCIKADGTSEEISVPQRGETELPKNNIFLEPISKHSYKVIKKHSYLQTNKNQQECACRKLCNCYKDLLKIYEELKQKYEELNIKLQELEQNKVLCKLAQNEIEQSDNMQLKLTSVVSNEINVEPGISTFAGEEYTNDCSNVDNIYESNVFVDPKITLSSPLIGSNVNMGTSLNFPKVQNEIDDPLQLKVYPYWVQCDIPDNDGYYPIHHAVLDHDIISVTRQCIVLKIKTNDINLECSDGLTPLHLAVMYNAPIEITKMLLKFGAAMDFTDDSGNNCFHIAATKNYMKTLQALNVWNNIECINQCNHDGYTPLMISAIENNIEDINTLVKHGVELNVTDKKSGRTALFYAVENNAVETVELLIKAGADITIKNFAGLTVLDLTDDMTTMHQEIKQLIVSNSFEIAQKRKRTGDTSRTTKRKKQ</sequence>
<evidence type="ECO:0000313" key="6">
    <source>
        <dbReference type="RefSeq" id="XP_017783690.1"/>
    </source>
</evidence>
<feature type="repeat" description="ANK" evidence="3">
    <location>
        <begin position="287"/>
        <end position="320"/>
    </location>
</feature>
<evidence type="ECO:0000256" key="1">
    <source>
        <dbReference type="ARBA" id="ARBA00022737"/>
    </source>
</evidence>
<keyword evidence="5" id="KW-1185">Reference proteome</keyword>
<proteinExistence type="predicted"/>
<dbReference type="RefSeq" id="XP_017783690.1">
    <property type="nucleotide sequence ID" value="XM_017928201.1"/>
</dbReference>
<keyword evidence="2 3" id="KW-0040">ANK repeat</keyword>
<feature type="coiled-coil region" evidence="4">
    <location>
        <begin position="112"/>
        <end position="146"/>
    </location>
</feature>
<dbReference type="Pfam" id="PF00023">
    <property type="entry name" value="Ank"/>
    <property type="match status" value="1"/>
</dbReference>
<reference evidence="6" key="1">
    <citation type="submission" date="2025-08" db="UniProtKB">
        <authorList>
            <consortium name="RefSeq"/>
        </authorList>
    </citation>
    <scope>IDENTIFICATION</scope>
    <source>
        <tissue evidence="6">Whole Larva</tissue>
    </source>
</reference>
<dbReference type="PROSITE" id="PS50088">
    <property type="entry name" value="ANK_REPEAT"/>
    <property type="match status" value="3"/>
</dbReference>
<feature type="repeat" description="ANK" evidence="3">
    <location>
        <begin position="356"/>
        <end position="388"/>
    </location>
</feature>
<dbReference type="SUPFAM" id="SSF48403">
    <property type="entry name" value="Ankyrin repeat"/>
    <property type="match status" value="1"/>
</dbReference>
<evidence type="ECO:0000256" key="2">
    <source>
        <dbReference type="ARBA" id="ARBA00023043"/>
    </source>
</evidence>
<dbReference type="GeneID" id="108567621"/>
<dbReference type="InterPro" id="IPR036770">
    <property type="entry name" value="Ankyrin_rpt-contain_sf"/>
</dbReference>
<evidence type="ECO:0000313" key="5">
    <source>
        <dbReference type="Proteomes" id="UP000695000"/>
    </source>
</evidence>
<protein>
    <submittedName>
        <fullName evidence="6">NF-kappa-B inhibitor epsilon-like isoform X1</fullName>
    </submittedName>
</protein>
<dbReference type="Gene3D" id="1.25.40.20">
    <property type="entry name" value="Ankyrin repeat-containing domain"/>
    <property type="match status" value="1"/>
</dbReference>
<gene>
    <name evidence="6" type="primary">LOC108567621</name>
</gene>
<keyword evidence="1" id="KW-0677">Repeat</keyword>
<dbReference type="PANTHER" id="PTHR46680">
    <property type="entry name" value="NF-KAPPA-B INHIBITOR ALPHA"/>
    <property type="match status" value="1"/>
</dbReference>
<dbReference type="Pfam" id="PF12796">
    <property type="entry name" value="Ank_2"/>
    <property type="match status" value="1"/>
</dbReference>
<feature type="repeat" description="ANK" evidence="3">
    <location>
        <begin position="390"/>
        <end position="422"/>
    </location>
</feature>
<dbReference type="Proteomes" id="UP000695000">
    <property type="component" value="Unplaced"/>
</dbReference>
<evidence type="ECO:0000256" key="3">
    <source>
        <dbReference type="PROSITE-ProRule" id="PRU00023"/>
    </source>
</evidence>
<accession>A0ABM1NA40</accession>
<keyword evidence="4" id="KW-0175">Coiled coil</keyword>
<dbReference type="PROSITE" id="PS50297">
    <property type="entry name" value="ANK_REP_REGION"/>
    <property type="match status" value="3"/>
</dbReference>
<dbReference type="InterPro" id="IPR002110">
    <property type="entry name" value="Ankyrin_rpt"/>
</dbReference>
<organism evidence="5 6">
    <name type="scientific">Nicrophorus vespilloides</name>
    <name type="common">Boreal carrion beetle</name>
    <dbReference type="NCBI Taxonomy" id="110193"/>
    <lineage>
        <taxon>Eukaryota</taxon>
        <taxon>Metazoa</taxon>
        <taxon>Ecdysozoa</taxon>
        <taxon>Arthropoda</taxon>
        <taxon>Hexapoda</taxon>
        <taxon>Insecta</taxon>
        <taxon>Pterygota</taxon>
        <taxon>Neoptera</taxon>
        <taxon>Endopterygota</taxon>
        <taxon>Coleoptera</taxon>
        <taxon>Polyphaga</taxon>
        <taxon>Staphyliniformia</taxon>
        <taxon>Silphidae</taxon>
        <taxon>Nicrophorinae</taxon>
        <taxon>Nicrophorus</taxon>
    </lineage>
</organism>